<dbReference type="InterPro" id="IPR006059">
    <property type="entry name" value="SBP"/>
</dbReference>
<evidence type="ECO:0000256" key="1">
    <source>
        <dbReference type="ARBA" id="ARBA00004418"/>
    </source>
</evidence>
<keyword evidence="3" id="KW-0813">Transport</keyword>
<dbReference type="SUPFAM" id="SSF53850">
    <property type="entry name" value="Periplasmic binding protein-like II"/>
    <property type="match status" value="1"/>
</dbReference>
<dbReference type="EMBL" id="RFLX01000046">
    <property type="protein sequence ID" value="RMI16913.1"/>
    <property type="molecule type" value="Genomic_DNA"/>
</dbReference>
<dbReference type="InterPro" id="IPR006311">
    <property type="entry name" value="TAT_signal"/>
</dbReference>
<evidence type="ECO:0000313" key="8">
    <source>
        <dbReference type="Proteomes" id="UP000278036"/>
    </source>
</evidence>
<comment type="similarity">
    <text evidence="2">Belongs to the bacterial solute-binding protein 1 family.</text>
</comment>
<dbReference type="PANTHER" id="PTHR43649">
    <property type="entry name" value="ARABINOSE-BINDING PROTEIN-RELATED"/>
    <property type="match status" value="1"/>
</dbReference>
<evidence type="ECO:0000256" key="3">
    <source>
        <dbReference type="ARBA" id="ARBA00022448"/>
    </source>
</evidence>
<dbReference type="Proteomes" id="UP000278036">
    <property type="component" value="Unassembled WGS sequence"/>
</dbReference>
<dbReference type="GO" id="GO:0042597">
    <property type="term" value="C:periplasmic space"/>
    <property type="evidence" value="ECO:0007669"/>
    <property type="project" value="UniProtKB-SubCell"/>
</dbReference>
<proteinExistence type="inferred from homology"/>
<reference evidence="5 8" key="1">
    <citation type="submission" date="2018-09" db="EMBL/GenBank/DDBJ databases">
        <title>Roseomonas sp. nov., isolated from feces of Tibetan antelopes in the Qinghai-Tibet plateau, China.</title>
        <authorList>
            <person name="Tian Z."/>
        </authorList>
    </citation>
    <scope>NUCLEOTIDE SEQUENCE [LARGE SCALE GENOMIC DNA]</scope>
    <source>
        <strain evidence="6 7">Z23</strain>
        <strain evidence="5 8">Z24</strain>
    </source>
</reference>
<keyword evidence="7" id="KW-1185">Reference proteome</keyword>
<gene>
    <name evidence="5" type="ORF">D6Z83_12580</name>
    <name evidence="6" type="ORF">EBE87_24875</name>
</gene>
<protein>
    <submittedName>
        <fullName evidence="5">Carbohydrate ABC transporter substrate-binding protein</fullName>
    </submittedName>
    <submittedName>
        <fullName evidence="6">Extracellular solute-binding protein</fullName>
    </submittedName>
</protein>
<name>A0A3A9JEN2_9PROT</name>
<evidence type="ECO:0000313" key="7">
    <source>
        <dbReference type="Proteomes" id="UP000274097"/>
    </source>
</evidence>
<dbReference type="Pfam" id="PF13416">
    <property type="entry name" value="SBP_bac_8"/>
    <property type="match status" value="1"/>
</dbReference>
<dbReference type="Gene3D" id="3.40.190.10">
    <property type="entry name" value="Periplasmic binding protein-like II"/>
    <property type="match status" value="1"/>
</dbReference>
<comment type="subcellular location">
    <subcellularLocation>
        <location evidence="1">Periplasm</location>
    </subcellularLocation>
</comment>
<dbReference type="InterPro" id="IPR050490">
    <property type="entry name" value="Bact_solute-bd_prot1"/>
</dbReference>
<dbReference type="InParanoid" id="A0A3A9JEN2"/>
<dbReference type="EMBL" id="RAQU01000067">
    <property type="protein sequence ID" value="RKK03831.1"/>
    <property type="molecule type" value="Genomic_DNA"/>
</dbReference>
<evidence type="ECO:0000256" key="4">
    <source>
        <dbReference type="ARBA" id="ARBA00022729"/>
    </source>
</evidence>
<dbReference type="PANTHER" id="PTHR43649:SF34">
    <property type="entry name" value="ABC TRANSPORTER PERIPLASMIC-BINDING PROTEIN YCJN-RELATED"/>
    <property type="match status" value="1"/>
</dbReference>
<evidence type="ECO:0000313" key="6">
    <source>
        <dbReference type="EMBL" id="RMI16913.1"/>
    </source>
</evidence>
<dbReference type="PROSITE" id="PS51318">
    <property type="entry name" value="TAT"/>
    <property type="match status" value="1"/>
</dbReference>
<evidence type="ECO:0000256" key="2">
    <source>
        <dbReference type="ARBA" id="ARBA00008520"/>
    </source>
</evidence>
<organism evidence="5 8">
    <name type="scientific">Teichococcus wenyumeiae</name>
    <dbReference type="NCBI Taxonomy" id="2478470"/>
    <lineage>
        <taxon>Bacteria</taxon>
        <taxon>Pseudomonadati</taxon>
        <taxon>Pseudomonadota</taxon>
        <taxon>Alphaproteobacteria</taxon>
        <taxon>Acetobacterales</taxon>
        <taxon>Roseomonadaceae</taxon>
        <taxon>Roseomonas</taxon>
    </lineage>
</organism>
<dbReference type="AlphaFoldDB" id="A0A3A9JEN2"/>
<keyword evidence="4" id="KW-0732">Signal</keyword>
<accession>A0A3A9JEN2</accession>
<comment type="caution">
    <text evidence="5">The sequence shown here is derived from an EMBL/GenBank/DDBJ whole genome shotgun (WGS) entry which is preliminary data.</text>
</comment>
<dbReference type="Proteomes" id="UP000274097">
    <property type="component" value="Unassembled WGS sequence"/>
</dbReference>
<evidence type="ECO:0000313" key="5">
    <source>
        <dbReference type="EMBL" id="RKK03831.1"/>
    </source>
</evidence>
<sequence length="458" mass="50467">MRRFRPWPATESTNREEDRIMLGRRSILGSAATLAGTASLGLTGEALFGWSRAWAQEQPFKPEPGAQLRFLRWSRFLDAEDKATTENIRAFTEATGVPVRIDNVWQDDVQPQLSVAANVGSGPDLAWTLHTTPHLFADKLLDLSDVADYIGGKYGGWYPLIEQYGKRDGRWIGISNVVIGVLPVYRVSAMKEAGFQSFPTDTDGFLKLCTELKRIGKPAGFAFGRAPSDGNSFSHWLLWSHGGRLVDENNRVALNSPETLRALDYARALASSFIPGTVSWTDASNNSAFLGEQVSLTNNSVSVYAKARADKMAFADDIDHANWPVGPAAQPTEMHLVYPFIAFRYTRYPNAAKAFLTFLLEKPQYEKVLDGSVGYVSHALRAYESSPLWDRDPRIRVFRDVAARGRSVGYAGTLGTASAAALAENIVSDMFGGVVTGQSSPQDAVRSAERRAQRIYRS</sequence>